<keyword evidence="2" id="KW-1185">Reference proteome</keyword>
<dbReference type="EMBL" id="BPLR01007293">
    <property type="protein sequence ID" value="GIY15855.1"/>
    <property type="molecule type" value="Genomic_DNA"/>
</dbReference>
<protein>
    <submittedName>
        <fullName evidence="1">Uncharacterized protein</fullName>
    </submittedName>
</protein>
<reference evidence="1 2" key="1">
    <citation type="submission" date="2021-06" db="EMBL/GenBank/DDBJ databases">
        <title>Caerostris extrusa draft genome.</title>
        <authorList>
            <person name="Kono N."/>
            <person name="Arakawa K."/>
        </authorList>
    </citation>
    <scope>NUCLEOTIDE SEQUENCE [LARGE SCALE GENOMIC DNA]</scope>
</reference>
<proteinExistence type="predicted"/>
<organism evidence="1 2">
    <name type="scientific">Caerostris extrusa</name>
    <name type="common">Bark spider</name>
    <name type="synonym">Caerostris bankana</name>
    <dbReference type="NCBI Taxonomy" id="172846"/>
    <lineage>
        <taxon>Eukaryota</taxon>
        <taxon>Metazoa</taxon>
        <taxon>Ecdysozoa</taxon>
        <taxon>Arthropoda</taxon>
        <taxon>Chelicerata</taxon>
        <taxon>Arachnida</taxon>
        <taxon>Araneae</taxon>
        <taxon>Araneomorphae</taxon>
        <taxon>Entelegynae</taxon>
        <taxon>Araneoidea</taxon>
        <taxon>Araneidae</taxon>
        <taxon>Caerostris</taxon>
    </lineage>
</organism>
<evidence type="ECO:0000313" key="2">
    <source>
        <dbReference type="Proteomes" id="UP001054945"/>
    </source>
</evidence>
<evidence type="ECO:0000313" key="1">
    <source>
        <dbReference type="EMBL" id="GIY15855.1"/>
    </source>
</evidence>
<gene>
    <name evidence="1" type="ORF">CEXT_458391</name>
</gene>
<dbReference type="Proteomes" id="UP001054945">
    <property type="component" value="Unassembled WGS sequence"/>
</dbReference>
<sequence length="95" mass="10437">MRDELTQISFCPFEAQNASELLIAALVSNANAIPGSRSPFAAPISMESVKRITPLHPQKSRDSVFIKAVLIRDWSIRNRNISSPSKLRSCVGKLG</sequence>
<comment type="caution">
    <text evidence="1">The sequence shown here is derived from an EMBL/GenBank/DDBJ whole genome shotgun (WGS) entry which is preliminary data.</text>
</comment>
<name>A0AAV4R2B2_CAEEX</name>
<dbReference type="AlphaFoldDB" id="A0AAV4R2B2"/>
<accession>A0AAV4R2B2</accession>